<gene>
    <name evidence="2" type="ORF">GQ61_03345</name>
</gene>
<protein>
    <submittedName>
        <fullName evidence="2">Uncharacterized protein</fullName>
    </submittedName>
</protein>
<feature type="signal peptide" evidence="1">
    <location>
        <begin position="1"/>
        <end position="22"/>
    </location>
</feature>
<proteinExistence type="predicted"/>
<keyword evidence="1" id="KW-0732">Signal</keyword>
<dbReference type="OrthoDB" id="9834721at2"/>
<evidence type="ECO:0000313" key="2">
    <source>
        <dbReference type="EMBL" id="ARN84514.1"/>
    </source>
</evidence>
<keyword evidence="3" id="KW-1185">Reference proteome</keyword>
<dbReference type="Proteomes" id="UP000237351">
    <property type="component" value="Chromosome"/>
</dbReference>
<name>A0A1W6N3U1_9PROT</name>
<dbReference type="EMBL" id="CP008743">
    <property type="protein sequence ID" value="ARN84514.1"/>
    <property type="molecule type" value="Genomic_DNA"/>
</dbReference>
<accession>A0A1W6N3U1</accession>
<dbReference type="AlphaFoldDB" id="A0A1W6N3U1"/>
<evidence type="ECO:0000256" key="1">
    <source>
        <dbReference type="SAM" id="SignalP"/>
    </source>
</evidence>
<organism evidence="2 3">
    <name type="scientific">Candidatus Nucleicultrix amoebiphila FS5</name>
    <dbReference type="NCBI Taxonomy" id="1414854"/>
    <lineage>
        <taxon>Bacteria</taxon>
        <taxon>Pseudomonadati</taxon>
        <taxon>Pseudomonadota</taxon>
        <taxon>Alphaproteobacteria</taxon>
        <taxon>Holosporales</taxon>
        <taxon>Candidatus Nucleicultricaceae</taxon>
        <taxon>Candidatus Nucleicultrix</taxon>
    </lineage>
</organism>
<feature type="chain" id="PRO_5012529349" evidence="1">
    <location>
        <begin position="23"/>
        <end position="172"/>
    </location>
</feature>
<dbReference type="RefSeq" id="WP_085783937.1">
    <property type="nucleotide sequence ID" value="NZ_CP008743.1"/>
</dbReference>
<evidence type="ECO:0000313" key="3">
    <source>
        <dbReference type="Proteomes" id="UP000237351"/>
    </source>
</evidence>
<reference evidence="2 3" key="1">
    <citation type="submission" date="2014-06" db="EMBL/GenBank/DDBJ databases">
        <title>The genome of the endonuclear symbiont Nucleicultrix amoebiphila.</title>
        <authorList>
            <person name="Schulz F."/>
            <person name="Horn M."/>
        </authorList>
    </citation>
    <scope>NUCLEOTIDE SEQUENCE [LARGE SCALE GENOMIC DNA]</scope>
    <source>
        <strain evidence="2 3">FS5</strain>
    </source>
</reference>
<sequence>MIKKISAFLLISTLSVPTIVHAEYVKSGSKYPIVVEVSKGTATCGIKSRELDNVVGGIQKSFEKTKGDFWDKLSSAIQQGVRSTITSSGCELIGMATTLTPGESLNLPVGTIIVAYKDPAAAWKQSKKVVNPLPATCKITAGKTALLETRKSEGLRSLIGIAGDGGLGCTLK</sequence>
<dbReference type="KEGG" id="naf:GQ61_03345"/>